<evidence type="ECO:0000313" key="4">
    <source>
        <dbReference type="Proteomes" id="UP000256601"/>
    </source>
</evidence>
<reference evidence="2 4" key="2">
    <citation type="submission" date="2018-07" db="EMBL/GenBank/DDBJ databases">
        <title>Draft Genome Assemblies for Five Robust Yarrowia lipolytica Strains Exhibiting High Lipid Production and Pentose Sugar Utilization and Sugar Alcohol Secretion from Undetoxified Lignocellulosic Biomass Hydrolysates.</title>
        <authorList>
            <consortium name="DOE Joint Genome Institute"/>
            <person name="Walker C."/>
            <person name="Ryu S."/>
            <person name="Na H."/>
            <person name="Zane M."/>
            <person name="LaButti K."/>
            <person name="Lipzen A."/>
            <person name="Haridas S."/>
            <person name="Barry K."/>
            <person name="Grigoriev I.V."/>
            <person name="Quarterman J."/>
            <person name="Slininger P."/>
            <person name="Dien B."/>
            <person name="Trinh C.T."/>
        </authorList>
    </citation>
    <scope>NUCLEOTIDE SEQUENCE [LARGE SCALE GENOMIC DNA]</scope>
    <source>
        <strain evidence="2 4">YB392</strain>
    </source>
</reference>
<dbReference type="Proteomes" id="UP000182444">
    <property type="component" value="Chromosome 1F"/>
</dbReference>
<dbReference type="AlphaFoldDB" id="A0A1H6PWS5"/>
<dbReference type="Proteomes" id="UP000256601">
    <property type="component" value="Unassembled WGS sequence"/>
</dbReference>
<evidence type="ECO:0000313" key="1">
    <source>
        <dbReference type="EMBL" id="AOW06887.1"/>
    </source>
</evidence>
<name>A0A1H6PWS5_YARLL</name>
<proteinExistence type="predicted"/>
<dbReference type="EMBL" id="CP017558">
    <property type="protein sequence ID" value="AOW06887.1"/>
    <property type="molecule type" value="Genomic_DNA"/>
</dbReference>
<gene>
    <name evidence="2" type="ORF">B0I71DRAFT_130344</name>
    <name evidence="1" type="ORF">YALI1_F12635g</name>
</gene>
<protein>
    <recommendedName>
        <fullName evidence="5">FIST domain-containing protein</fullName>
    </recommendedName>
</protein>
<dbReference type="eggNOG" id="ENOG502S491">
    <property type="taxonomic scope" value="Eukaryota"/>
</dbReference>
<evidence type="ECO:0000313" key="3">
    <source>
        <dbReference type="Proteomes" id="UP000182444"/>
    </source>
</evidence>
<evidence type="ECO:0000313" key="2">
    <source>
        <dbReference type="EMBL" id="RDW26723.1"/>
    </source>
</evidence>
<reference evidence="1 3" key="1">
    <citation type="journal article" date="2016" name="PLoS ONE">
        <title>Sequence Assembly of Yarrowia lipolytica Strain W29/CLIB89 Shows Transposable Element Diversity.</title>
        <authorList>
            <person name="Magnan C."/>
            <person name="Yu J."/>
            <person name="Chang I."/>
            <person name="Jahn E."/>
            <person name="Kanomata Y."/>
            <person name="Wu J."/>
            <person name="Zeller M."/>
            <person name="Oakes M."/>
            <person name="Baldi P."/>
            <person name="Sandmeyer S."/>
        </authorList>
    </citation>
    <scope>NUCLEOTIDE SEQUENCE [LARGE SCALE GENOMIC DNA]</scope>
    <source>
        <strain evidence="1">CLIB89</strain>
        <strain evidence="3">CLIB89(W29)</strain>
    </source>
</reference>
<dbReference type="OMA" id="CELHITI"/>
<sequence>MHLQIKLHAIFPPHLTMFKRTTISLVRQVTQRRDLHHAVTAIAPAVSADSVFSQILETRKNVPEAKSLFLTATAQYATNLVSTTEKIQSEHPDIQIVAAAVDTVGPSCSRDGLSAVWFDRKMTFKDTVSMEGHEDPGSPLSDSRGLSVGRTNWTTQTSLLSVSFGATNVVMPLANTLFTSGSQSTLFFSDRHSNDVNNGHNLAAIAVNLPFESAAELKKTDNWTPALELFDYKNETQTITQCRENLIKEINGLPASSFLQNCPTLVANPSKDTLVFATLGDDTFKVIAGGGGWGNRASMLVLDPGAKLKKGKEVKFKAVFHPSMFPLNDKPDWLNEELPMVTIQECKTSVCFQCSPIVEELVEEKPKVMENMLAYGSESGFLIDELKHEIPNELVVFS</sequence>
<evidence type="ECO:0008006" key="5">
    <source>
        <dbReference type="Google" id="ProtNLM"/>
    </source>
</evidence>
<dbReference type="VEuPathDB" id="FungiDB:YALI0_F09053g"/>
<accession>A0A1H6PWS5</accession>
<organism evidence="1 3">
    <name type="scientific">Yarrowia lipolytica</name>
    <name type="common">Candida lipolytica</name>
    <dbReference type="NCBI Taxonomy" id="4952"/>
    <lineage>
        <taxon>Eukaryota</taxon>
        <taxon>Fungi</taxon>
        <taxon>Dikarya</taxon>
        <taxon>Ascomycota</taxon>
        <taxon>Saccharomycotina</taxon>
        <taxon>Dipodascomycetes</taxon>
        <taxon>Dipodascales</taxon>
        <taxon>Dipodascales incertae sedis</taxon>
        <taxon>Yarrowia</taxon>
    </lineage>
</organism>
<dbReference type="GeneID" id="2908333"/>
<dbReference type="EMBL" id="KZ857332">
    <property type="protein sequence ID" value="RDW26723.1"/>
    <property type="molecule type" value="Genomic_DNA"/>
</dbReference>
<dbReference type="KEGG" id="yli:2908333"/>
<dbReference type="VEuPathDB" id="FungiDB:YALI1_F12635g"/>